<feature type="chain" id="PRO_5024396100" evidence="2">
    <location>
        <begin position="21"/>
        <end position="87"/>
    </location>
</feature>
<dbReference type="PRINTS" id="PR00759">
    <property type="entry name" value="BASICPTASE"/>
</dbReference>
<feature type="domain" description="BPTI/Kunitz inhibitor" evidence="3">
    <location>
        <begin position="31"/>
        <end position="81"/>
    </location>
</feature>
<dbReference type="InParanoid" id="A0A5K4F8P2"/>
<dbReference type="PANTHER" id="PTHR10083:SF374">
    <property type="entry name" value="BPTI_KUNITZ INHIBITOR DOMAIN-CONTAINING PROTEIN"/>
    <property type="match status" value="1"/>
</dbReference>
<name>A0A5K4F8P2_SCHMA</name>
<dbReference type="PROSITE" id="PS50279">
    <property type="entry name" value="BPTI_KUNITZ_2"/>
    <property type="match status" value="1"/>
</dbReference>
<dbReference type="Proteomes" id="UP000008854">
    <property type="component" value="Unassembled WGS sequence"/>
</dbReference>
<sequence>MNIKTVFIFVLVAICQRIECGRRQPTPEEICSKPMREGHGSESIARFYYNSLENKCLPFTFRGRGGNKNRFRTEDECQRVCMSNENN</sequence>
<proteinExistence type="predicted"/>
<keyword evidence="2" id="KW-0732">Signal</keyword>
<reference evidence="4" key="1">
    <citation type="journal article" date="2012" name="PLoS Negl. Trop. Dis.">
        <title>A systematically improved high quality genome and transcriptome of the human blood fluke Schistosoma mansoni.</title>
        <authorList>
            <person name="Protasio A.V."/>
            <person name="Tsai I.J."/>
            <person name="Babbage A."/>
            <person name="Nichol S."/>
            <person name="Hunt M."/>
            <person name="Aslett M.A."/>
            <person name="De Silva N."/>
            <person name="Velarde G.S."/>
            <person name="Anderson T.J."/>
            <person name="Clark R.C."/>
            <person name="Davidson C."/>
            <person name="Dillon G.P."/>
            <person name="Holroyd N.E."/>
            <person name="LoVerde P.T."/>
            <person name="Lloyd C."/>
            <person name="McQuillan J."/>
            <person name="Oliveira G."/>
            <person name="Otto T.D."/>
            <person name="Parker-Manuel S.J."/>
            <person name="Quail M.A."/>
            <person name="Wilson R.A."/>
            <person name="Zerlotini A."/>
            <person name="Dunne D.W."/>
            <person name="Berriman M."/>
        </authorList>
    </citation>
    <scope>NUCLEOTIDE SEQUENCE [LARGE SCALE GENOMIC DNA]</scope>
    <source>
        <strain evidence="4">Puerto Rican</strain>
    </source>
</reference>
<dbReference type="CDD" id="cd22593">
    <property type="entry name" value="Kunitz_conkunitzin"/>
    <property type="match status" value="1"/>
</dbReference>
<dbReference type="WBParaSite" id="Smp_328440.1">
    <property type="protein sequence ID" value="Smp_328440.1"/>
    <property type="gene ID" value="Smp_328440"/>
</dbReference>
<dbReference type="Gene3D" id="4.10.410.10">
    <property type="entry name" value="Pancreatic trypsin inhibitor Kunitz domain"/>
    <property type="match status" value="1"/>
</dbReference>
<dbReference type="InterPro" id="IPR036880">
    <property type="entry name" value="Kunitz_BPTI_sf"/>
</dbReference>
<organism evidence="4 5">
    <name type="scientific">Schistosoma mansoni</name>
    <name type="common">Blood fluke</name>
    <dbReference type="NCBI Taxonomy" id="6183"/>
    <lineage>
        <taxon>Eukaryota</taxon>
        <taxon>Metazoa</taxon>
        <taxon>Spiralia</taxon>
        <taxon>Lophotrochozoa</taxon>
        <taxon>Platyhelminthes</taxon>
        <taxon>Trematoda</taxon>
        <taxon>Digenea</taxon>
        <taxon>Strigeidida</taxon>
        <taxon>Schistosomatoidea</taxon>
        <taxon>Schistosomatidae</taxon>
        <taxon>Schistosoma</taxon>
    </lineage>
</organism>
<feature type="signal peptide" evidence="2">
    <location>
        <begin position="1"/>
        <end position="20"/>
    </location>
</feature>
<accession>A0A5K4F8P2</accession>
<protein>
    <submittedName>
        <fullName evidence="5">BPTI/Kunitz inhibitor domain-containing protein</fullName>
    </submittedName>
</protein>
<keyword evidence="4" id="KW-1185">Reference proteome</keyword>
<evidence type="ECO:0000313" key="5">
    <source>
        <dbReference type="WBParaSite" id="Smp_328440.1"/>
    </source>
</evidence>
<evidence type="ECO:0000256" key="2">
    <source>
        <dbReference type="SAM" id="SignalP"/>
    </source>
</evidence>
<dbReference type="GO" id="GO:0004867">
    <property type="term" value="F:serine-type endopeptidase inhibitor activity"/>
    <property type="evidence" value="ECO:0007669"/>
    <property type="project" value="InterPro"/>
</dbReference>
<dbReference type="InterPro" id="IPR002223">
    <property type="entry name" value="Kunitz_BPTI"/>
</dbReference>
<dbReference type="SUPFAM" id="SSF57362">
    <property type="entry name" value="BPTI-like"/>
    <property type="match status" value="1"/>
</dbReference>
<dbReference type="PANTHER" id="PTHR10083">
    <property type="entry name" value="KUNITZ-TYPE PROTEASE INHIBITOR-RELATED"/>
    <property type="match status" value="1"/>
</dbReference>
<dbReference type="InterPro" id="IPR050098">
    <property type="entry name" value="TFPI/VKTCI-like"/>
</dbReference>
<evidence type="ECO:0000256" key="1">
    <source>
        <dbReference type="ARBA" id="ARBA00023157"/>
    </source>
</evidence>
<dbReference type="SMART" id="SM00131">
    <property type="entry name" value="KU"/>
    <property type="match status" value="1"/>
</dbReference>
<dbReference type="Pfam" id="PF00014">
    <property type="entry name" value="Kunitz_BPTI"/>
    <property type="match status" value="1"/>
</dbReference>
<reference evidence="5" key="2">
    <citation type="submission" date="2019-11" db="UniProtKB">
        <authorList>
            <consortium name="WormBaseParasite"/>
        </authorList>
    </citation>
    <scope>IDENTIFICATION</scope>
    <source>
        <strain evidence="5">Puerto Rican</strain>
    </source>
</reference>
<keyword evidence="1" id="KW-1015">Disulfide bond</keyword>
<evidence type="ECO:0000313" key="4">
    <source>
        <dbReference type="Proteomes" id="UP000008854"/>
    </source>
</evidence>
<dbReference type="AlphaFoldDB" id="A0A5K4F8P2"/>
<evidence type="ECO:0000259" key="3">
    <source>
        <dbReference type="PROSITE" id="PS50279"/>
    </source>
</evidence>
<dbReference type="GO" id="GO:0005615">
    <property type="term" value="C:extracellular space"/>
    <property type="evidence" value="ECO:0007669"/>
    <property type="project" value="TreeGrafter"/>
</dbReference>